<reference evidence="1 2" key="1">
    <citation type="submission" date="2024-06" db="EMBL/GenBank/DDBJ databases">
        <title>Genomic Encyclopedia of Type Strains, Phase IV (KMG-IV): sequencing the most valuable type-strain genomes for metagenomic binning, comparative biology and taxonomic classification.</title>
        <authorList>
            <person name="Goeker M."/>
        </authorList>
    </citation>
    <scope>NUCLEOTIDE SEQUENCE [LARGE SCALE GENOMIC DNA]</scope>
    <source>
        <strain evidence="1 2">DSM 21331</strain>
    </source>
</reference>
<dbReference type="Proteomes" id="UP001549145">
    <property type="component" value="Unassembled WGS sequence"/>
</dbReference>
<sequence length="193" mass="20914">MARSPSLGLDGADDPGGLRAALAASGVVGVWRHDIWADRLALSAPLARLLGLVPEAGMRGRPLADLLAATHGDDRVRLESALHAAITRGGTFAVAFRTAPAARWLDLRGRIERDPVGRPTWARGIVLDLTEDRAENARDQHRVNRMAEHAIALRGLAAALERPGLTRLLDRVMVEIGFELAHHLREAPDGQRH</sequence>
<keyword evidence="2" id="KW-1185">Reference proteome</keyword>
<gene>
    <name evidence="1" type="ORF">ABID43_003968</name>
</gene>
<organism evidence="1 2">
    <name type="scientific">Methylobacterium goesingense</name>
    <dbReference type="NCBI Taxonomy" id="243690"/>
    <lineage>
        <taxon>Bacteria</taxon>
        <taxon>Pseudomonadati</taxon>
        <taxon>Pseudomonadota</taxon>
        <taxon>Alphaproteobacteria</taxon>
        <taxon>Hyphomicrobiales</taxon>
        <taxon>Methylobacteriaceae</taxon>
        <taxon>Methylobacterium</taxon>
    </lineage>
</organism>
<evidence type="ECO:0000313" key="1">
    <source>
        <dbReference type="EMBL" id="MET3694406.1"/>
    </source>
</evidence>
<evidence type="ECO:0000313" key="2">
    <source>
        <dbReference type="Proteomes" id="UP001549145"/>
    </source>
</evidence>
<proteinExistence type="predicted"/>
<dbReference type="RefSeq" id="WP_238280380.1">
    <property type="nucleotide sequence ID" value="NZ_BPQL01000085.1"/>
</dbReference>
<accession>A0ABV2L981</accession>
<dbReference type="SUPFAM" id="SSF55785">
    <property type="entry name" value="PYP-like sensor domain (PAS domain)"/>
    <property type="match status" value="1"/>
</dbReference>
<name>A0ABV2L981_9HYPH</name>
<dbReference type="EMBL" id="JBEPMM010000014">
    <property type="protein sequence ID" value="MET3694406.1"/>
    <property type="molecule type" value="Genomic_DNA"/>
</dbReference>
<dbReference type="InterPro" id="IPR035965">
    <property type="entry name" value="PAS-like_dom_sf"/>
</dbReference>
<dbReference type="Gene3D" id="3.30.450.20">
    <property type="entry name" value="PAS domain"/>
    <property type="match status" value="1"/>
</dbReference>
<protein>
    <submittedName>
        <fullName evidence="1">PAS domain-containing protein</fullName>
    </submittedName>
</protein>
<comment type="caution">
    <text evidence="1">The sequence shown here is derived from an EMBL/GenBank/DDBJ whole genome shotgun (WGS) entry which is preliminary data.</text>
</comment>